<reference evidence="3 5" key="3">
    <citation type="submission" date="2018-08" db="EMBL/GenBank/DDBJ databases">
        <title>Draft genome sequence of Dialister pneumosintes KCOM 1685.</title>
        <authorList>
            <person name="Kook J.-K."/>
            <person name="Park S.-N."/>
            <person name="Lim Y.K."/>
        </authorList>
    </citation>
    <scope>NUCLEOTIDE SEQUENCE [LARGE SCALE GENOMIC DNA]</scope>
    <source>
        <strain evidence="3 5">KCOM 1685</strain>
    </source>
</reference>
<keyword evidence="5" id="KW-1185">Reference proteome</keyword>
<dbReference type="EMBL" id="CP017037">
    <property type="protein sequence ID" value="AOH39500.1"/>
    <property type="molecule type" value="Genomic_DNA"/>
</dbReference>
<reference evidence="2" key="2">
    <citation type="submission" date="2016-08" db="EMBL/GenBank/DDBJ databases">
        <authorList>
            <person name="Seilhamer J.J."/>
        </authorList>
    </citation>
    <scope>NUCLEOTIDE SEQUENCE [LARGE SCALE GENOMIC DNA]</scope>
    <source>
        <strain evidence="2">F0677</strain>
    </source>
</reference>
<dbReference type="KEGG" id="dpn:BCB69_05825"/>
<evidence type="ECO:0000313" key="2">
    <source>
        <dbReference type="EMBL" id="AOH39500.1"/>
    </source>
</evidence>
<gene>
    <name evidence="2" type="ORF">BCB69_05825</name>
    <name evidence="3" type="ORF">DX915_03575</name>
</gene>
<evidence type="ECO:0000313" key="5">
    <source>
        <dbReference type="Proteomes" id="UP000266262"/>
    </source>
</evidence>
<accession>A0A1B3WEV1</accession>
<protein>
    <submittedName>
        <fullName evidence="2">Uncharacterized protein</fullName>
    </submittedName>
</protein>
<organism evidence="2 4">
    <name type="scientific">Dialister pneumosintes</name>
    <dbReference type="NCBI Taxonomy" id="39950"/>
    <lineage>
        <taxon>Bacteria</taxon>
        <taxon>Bacillati</taxon>
        <taxon>Bacillota</taxon>
        <taxon>Negativicutes</taxon>
        <taxon>Veillonellales</taxon>
        <taxon>Veillonellaceae</taxon>
        <taxon>Dialister</taxon>
    </lineage>
</organism>
<evidence type="ECO:0000313" key="4">
    <source>
        <dbReference type="Proteomes" id="UP000094757"/>
    </source>
</evidence>
<feature type="coiled-coil region" evidence="1">
    <location>
        <begin position="47"/>
        <end position="81"/>
    </location>
</feature>
<sequence>MSSLLREFLPFLTVIAALAAIVRQFIAITEKSYEFHKKQLAWLAKELSDTREEMVHLRKSIEKLQQEVAQLYKKRKKGEMIYAQGRTC</sequence>
<keyword evidence="1" id="KW-0175">Coiled coil</keyword>
<dbReference type="Proteomes" id="UP000094757">
    <property type="component" value="Chromosome"/>
</dbReference>
<proteinExistence type="predicted"/>
<evidence type="ECO:0000256" key="1">
    <source>
        <dbReference type="SAM" id="Coils"/>
    </source>
</evidence>
<dbReference type="EMBL" id="QWKU01000001">
    <property type="protein sequence ID" value="RID94597.1"/>
    <property type="molecule type" value="Genomic_DNA"/>
</dbReference>
<evidence type="ECO:0000313" key="3">
    <source>
        <dbReference type="EMBL" id="RID94597.1"/>
    </source>
</evidence>
<reference evidence="4" key="1">
    <citation type="submission" date="2016-08" db="EMBL/GenBank/DDBJ databases">
        <authorList>
            <person name="Holder M.E."/>
            <person name="Ajami N.J."/>
            <person name="Petrosino J.F."/>
        </authorList>
    </citation>
    <scope>NUCLEOTIDE SEQUENCE [LARGE SCALE GENOMIC DNA]</scope>
    <source>
        <strain evidence="4">F0677</strain>
    </source>
</reference>
<dbReference type="STRING" id="39950.BCB69_05825"/>
<dbReference type="AlphaFoldDB" id="A0A1B3WEV1"/>
<dbReference type="RefSeq" id="WP_022513770.1">
    <property type="nucleotide sequence ID" value="NZ_CP017037.1"/>
</dbReference>
<name>A0A1B3WEV1_9FIRM</name>
<dbReference type="Proteomes" id="UP000266262">
    <property type="component" value="Unassembled WGS sequence"/>
</dbReference>